<dbReference type="GO" id="GO:0020037">
    <property type="term" value="F:heme binding"/>
    <property type="evidence" value="ECO:0007669"/>
    <property type="project" value="InterPro"/>
</dbReference>
<feature type="chain" id="PRO_5043625230" evidence="5">
    <location>
        <begin position="22"/>
        <end position="206"/>
    </location>
</feature>
<keyword evidence="1 4" id="KW-0349">Heme</keyword>
<dbReference type="EMBL" id="CP137555">
    <property type="protein sequence ID" value="WOX04745.1"/>
    <property type="molecule type" value="Genomic_DNA"/>
</dbReference>
<keyword evidence="8" id="KW-1185">Reference proteome</keyword>
<organism evidence="7 8">
    <name type="scientific">Microbulbifer pacificus</name>
    <dbReference type="NCBI Taxonomy" id="407164"/>
    <lineage>
        <taxon>Bacteria</taxon>
        <taxon>Pseudomonadati</taxon>
        <taxon>Pseudomonadota</taxon>
        <taxon>Gammaproteobacteria</taxon>
        <taxon>Cellvibrionales</taxon>
        <taxon>Microbulbiferaceae</taxon>
        <taxon>Microbulbifer</taxon>
    </lineage>
</organism>
<feature type="domain" description="Cytochrome c" evidence="6">
    <location>
        <begin position="94"/>
        <end position="200"/>
    </location>
</feature>
<reference evidence="7 8" key="1">
    <citation type="submission" date="2023-10" db="EMBL/GenBank/DDBJ databases">
        <title>Description of Microbulbifer bruguierae sp. nov., isolated from the sediments of mangrove plant Bruguiera sexangula and comparative genomic analyses of the genus Microbulbifer.</title>
        <authorList>
            <person name="Long M."/>
        </authorList>
    </citation>
    <scope>NUCLEOTIDE SEQUENCE [LARGE SCALE GENOMIC DNA]</scope>
    <source>
        <strain evidence="7 8">SPO729</strain>
    </source>
</reference>
<gene>
    <name evidence="7" type="primary">soxX</name>
    <name evidence="7" type="ORF">R5R33_13480</name>
</gene>
<dbReference type="Pfam" id="PF00034">
    <property type="entry name" value="Cytochrom_C"/>
    <property type="match status" value="1"/>
</dbReference>
<evidence type="ECO:0000256" key="1">
    <source>
        <dbReference type="ARBA" id="ARBA00022617"/>
    </source>
</evidence>
<sequence>MWQIKYLLAVVAVSATVSACAESGSQSKAKTVESVWLESMVAKNHVGLDRLNQTALQSACSNAESQVVSDTEREQLQQEATKSVAYPADGVFLGNWQQGEAIAGNGKGMQWSDNPNEPNGGNCYACHQMSPDEVAYGTVGPSLRNYGMRGVSEAMLKYTWAKIWNPQVYLVCSHMPRFGDAGILDEQQIRDVMAYLFDPASPVNRK</sequence>
<dbReference type="NCBIfam" id="TIGR04485">
    <property type="entry name" value="thiosulf_SoxX"/>
    <property type="match status" value="1"/>
</dbReference>
<evidence type="ECO:0000256" key="4">
    <source>
        <dbReference type="PROSITE-ProRule" id="PRU00433"/>
    </source>
</evidence>
<dbReference type="KEGG" id="mpaf:R5R33_13480"/>
<dbReference type="InterPro" id="IPR030999">
    <property type="entry name" value="Thiosulf_SoxX"/>
</dbReference>
<dbReference type="GO" id="GO:0046872">
    <property type="term" value="F:metal ion binding"/>
    <property type="evidence" value="ECO:0007669"/>
    <property type="project" value="UniProtKB-KW"/>
</dbReference>
<evidence type="ECO:0000256" key="5">
    <source>
        <dbReference type="SAM" id="SignalP"/>
    </source>
</evidence>
<name>A0AAU0MVS3_9GAMM</name>
<evidence type="ECO:0000313" key="7">
    <source>
        <dbReference type="EMBL" id="WOX04745.1"/>
    </source>
</evidence>
<dbReference type="PROSITE" id="PS51007">
    <property type="entry name" value="CYTC"/>
    <property type="match status" value="1"/>
</dbReference>
<dbReference type="PROSITE" id="PS51257">
    <property type="entry name" value="PROKAR_LIPOPROTEIN"/>
    <property type="match status" value="1"/>
</dbReference>
<dbReference type="RefSeq" id="WP_318953221.1">
    <property type="nucleotide sequence ID" value="NZ_CP137555.1"/>
</dbReference>
<dbReference type="Gene3D" id="1.10.760.10">
    <property type="entry name" value="Cytochrome c-like domain"/>
    <property type="match status" value="1"/>
</dbReference>
<protein>
    <submittedName>
        <fullName evidence="7">Sulfur oxidation c-type cytochrome SoxX</fullName>
    </submittedName>
</protein>
<dbReference type="Proteomes" id="UP001302477">
    <property type="component" value="Chromosome"/>
</dbReference>
<dbReference type="PIRSF" id="PIRSF024608">
    <property type="entry name" value="UCP024608"/>
    <property type="match status" value="1"/>
</dbReference>
<evidence type="ECO:0000259" key="6">
    <source>
        <dbReference type="PROSITE" id="PS51007"/>
    </source>
</evidence>
<keyword evidence="3 4" id="KW-0408">Iron</keyword>
<keyword evidence="2 4" id="KW-0479">Metal-binding</keyword>
<dbReference type="SUPFAM" id="SSF46626">
    <property type="entry name" value="Cytochrome c"/>
    <property type="match status" value="1"/>
</dbReference>
<evidence type="ECO:0000313" key="8">
    <source>
        <dbReference type="Proteomes" id="UP001302477"/>
    </source>
</evidence>
<dbReference type="AlphaFoldDB" id="A0AAU0MVS3"/>
<accession>A0AAU0MVS3</accession>
<dbReference type="InterPro" id="IPR009056">
    <property type="entry name" value="Cyt_c-like_dom"/>
</dbReference>
<dbReference type="GO" id="GO:0009055">
    <property type="term" value="F:electron transfer activity"/>
    <property type="evidence" value="ECO:0007669"/>
    <property type="project" value="InterPro"/>
</dbReference>
<evidence type="ECO:0000256" key="2">
    <source>
        <dbReference type="ARBA" id="ARBA00022723"/>
    </source>
</evidence>
<feature type="signal peptide" evidence="5">
    <location>
        <begin position="1"/>
        <end position="21"/>
    </location>
</feature>
<dbReference type="InterPro" id="IPR036909">
    <property type="entry name" value="Cyt_c-like_dom_sf"/>
</dbReference>
<keyword evidence="5" id="KW-0732">Signal</keyword>
<dbReference type="InterPro" id="IPR016823">
    <property type="entry name" value="Thiosulf_SoxX_II"/>
</dbReference>
<evidence type="ECO:0000256" key="3">
    <source>
        <dbReference type="ARBA" id="ARBA00023004"/>
    </source>
</evidence>
<proteinExistence type="predicted"/>